<proteinExistence type="predicted"/>
<gene>
    <name evidence="1" type="ORF">HQN59_17675</name>
</gene>
<sequence>MTIPTAEQFSAWLALAAEIPRAYSGLPSPPPINITKELGTAYVIEAQRQLDVALAKLRELPADAWLQEQREFKRALERLRGRKGGKQRPEESIEEFASRYVEQRYAVAASAEDPAQAFRLDVLRYYEQPYKHRPLGRWKYEVVNAFREYFYAAADSPALLLEAARAIGPAAKQLQSALGEYLAIARTLEAVGLPGTRIHGLRTLQRGLESVTPSVYFPLSRVDGTARERLLVFRIWFANRGLTGRPKTEAIIELMGIEGIQHQYDARTLERMCAGFADSIRAYRAQRLPG</sequence>
<dbReference type="Proteomes" id="UP000529637">
    <property type="component" value="Unassembled WGS sequence"/>
</dbReference>
<dbReference type="EMBL" id="JABWMJ010000008">
    <property type="protein sequence ID" value="NUZ07599.1"/>
    <property type="molecule type" value="Genomic_DNA"/>
</dbReference>
<name>A0A7Y6NQT4_9BURK</name>
<protein>
    <submittedName>
        <fullName evidence="1">Uncharacterized protein</fullName>
    </submittedName>
</protein>
<keyword evidence="2" id="KW-1185">Reference proteome</keyword>
<dbReference type="RefSeq" id="WP_176070429.1">
    <property type="nucleotide sequence ID" value="NZ_JABWMJ010000008.1"/>
</dbReference>
<accession>A0A7Y6NQT4</accession>
<comment type="caution">
    <text evidence="1">The sequence shown here is derived from an EMBL/GenBank/DDBJ whole genome shotgun (WGS) entry which is preliminary data.</text>
</comment>
<dbReference type="AlphaFoldDB" id="A0A7Y6NQT4"/>
<evidence type="ECO:0000313" key="1">
    <source>
        <dbReference type="EMBL" id="NUZ07599.1"/>
    </source>
</evidence>
<reference evidence="1 2" key="1">
    <citation type="submission" date="2020-06" db="EMBL/GenBank/DDBJ databases">
        <title>Schlegella sp. ID0723 isolated from air conditioner.</title>
        <authorList>
            <person name="Kim D.Y."/>
            <person name="Kim D.-U."/>
        </authorList>
    </citation>
    <scope>NUCLEOTIDE SEQUENCE [LARGE SCALE GENOMIC DNA]</scope>
    <source>
        <strain evidence="1 2">ID0723</strain>
    </source>
</reference>
<evidence type="ECO:0000313" key="2">
    <source>
        <dbReference type="Proteomes" id="UP000529637"/>
    </source>
</evidence>
<organism evidence="1 2">
    <name type="scientific">Piscinibacter koreensis</name>
    <dbReference type="NCBI Taxonomy" id="2742824"/>
    <lineage>
        <taxon>Bacteria</taxon>
        <taxon>Pseudomonadati</taxon>
        <taxon>Pseudomonadota</taxon>
        <taxon>Betaproteobacteria</taxon>
        <taxon>Burkholderiales</taxon>
        <taxon>Sphaerotilaceae</taxon>
        <taxon>Piscinibacter</taxon>
    </lineage>
</organism>